<dbReference type="InterPro" id="IPR012292">
    <property type="entry name" value="Globin/Proto"/>
</dbReference>
<dbReference type="EMBL" id="JAWDID010000001">
    <property type="protein sequence ID" value="MDU0338411.1"/>
    <property type="molecule type" value="Genomic_DNA"/>
</dbReference>
<proteinExistence type="predicted"/>
<accession>A0ABU3S126</accession>
<dbReference type="Gene3D" id="1.10.490.10">
    <property type="entry name" value="Globins"/>
    <property type="match status" value="1"/>
</dbReference>
<keyword evidence="2" id="KW-1185">Reference proteome</keyword>
<organism evidence="1 2">
    <name type="scientific">Bosea rubneri</name>
    <dbReference type="NCBI Taxonomy" id="3075434"/>
    <lineage>
        <taxon>Bacteria</taxon>
        <taxon>Pseudomonadati</taxon>
        <taxon>Pseudomonadota</taxon>
        <taxon>Alphaproteobacteria</taxon>
        <taxon>Hyphomicrobiales</taxon>
        <taxon>Boseaceae</taxon>
        <taxon>Bosea</taxon>
    </lineage>
</organism>
<name>A0ABU3S126_9HYPH</name>
<evidence type="ECO:0000313" key="2">
    <source>
        <dbReference type="Proteomes" id="UP001254257"/>
    </source>
</evidence>
<comment type="caution">
    <text evidence="1">The sequence shown here is derived from an EMBL/GenBank/DDBJ whole genome shotgun (WGS) entry which is preliminary data.</text>
</comment>
<sequence>MATLVLDPSIFVDDDILHEIVQSLSERLRRHRRLRGGLDRVIGNRWQEFEEGFARFLGALLLQTGEQGGGIVALHEVFPELAPGHVRDACEVFMEAALEVLPFHAAASLSELSEHVGALVLRALEPATEAAAAMPLARRLSEAEAALRAGAGLR</sequence>
<dbReference type="RefSeq" id="WP_316016357.1">
    <property type="nucleotide sequence ID" value="NZ_JAWDID010000001.1"/>
</dbReference>
<protein>
    <submittedName>
        <fullName evidence="1">Uncharacterized protein</fullName>
    </submittedName>
</protein>
<evidence type="ECO:0000313" key="1">
    <source>
        <dbReference type="EMBL" id="MDU0338411.1"/>
    </source>
</evidence>
<reference evidence="1 2" key="1">
    <citation type="submission" date="2023-09" db="EMBL/GenBank/DDBJ databases">
        <title>Whole genome shotgun sequencing (WGS) of Bosea sp. ZW T0_25, isolated from stored onions (Allium cepa).</title>
        <authorList>
            <person name="Stoll D.A."/>
            <person name="Huch M."/>
        </authorList>
    </citation>
    <scope>NUCLEOTIDE SEQUENCE [LARGE SCALE GENOMIC DNA]</scope>
    <source>
        <strain evidence="1 2">ZW T0_25</strain>
    </source>
</reference>
<dbReference type="Proteomes" id="UP001254257">
    <property type="component" value="Unassembled WGS sequence"/>
</dbReference>
<gene>
    <name evidence="1" type="ORF">RKE40_00880</name>
</gene>